<reference evidence="2" key="1">
    <citation type="journal article" date="2018" name="BMC Genomics">
        <title>Genomic insights into host adaptation between the wheat stripe rust pathogen (Puccinia striiformis f. sp. tritici) and the barley stripe rust pathogen (Puccinia striiformis f. sp. hordei).</title>
        <authorList>
            <person name="Xia C."/>
            <person name="Wang M."/>
            <person name="Yin C."/>
            <person name="Cornejo O.E."/>
            <person name="Hulbert S.H."/>
            <person name="Chen X."/>
        </authorList>
    </citation>
    <scope>NUCLEOTIDE SEQUENCE [LARGE SCALE GENOMIC DNA]</scope>
    <source>
        <strain evidence="2">93-210</strain>
    </source>
</reference>
<evidence type="ECO:0000313" key="1">
    <source>
        <dbReference type="EMBL" id="KAI7948130.1"/>
    </source>
</evidence>
<reference evidence="2" key="2">
    <citation type="journal article" date="2018" name="Mol. Plant Microbe Interact.">
        <title>Genome sequence resources for the wheat stripe rust pathogen (Puccinia striiformis f. sp. tritici) and the barley stripe rust pathogen (Puccinia striiformis f. sp. hordei).</title>
        <authorList>
            <person name="Xia C."/>
            <person name="Wang M."/>
            <person name="Yin C."/>
            <person name="Cornejo O.E."/>
            <person name="Hulbert S.H."/>
            <person name="Chen X."/>
        </authorList>
    </citation>
    <scope>NUCLEOTIDE SEQUENCE [LARGE SCALE GENOMIC DNA]</scope>
    <source>
        <strain evidence="2">93-210</strain>
    </source>
</reference>
<sequence>MLDPNYALFTGSAADSKTYQPNRASAVNPNHLGSLMFCGRVIGKALYEGPVVDTYFTLAFYKHLLEHLHRGGYIAGKKSTAMDRRALIENVLSSQSEILANVNRINMAVSKTSIVLLEEDAKEKPAPKHGGSIKGRSANLNRGFEMGYERLFEDYFSESPVYPDYLFRRRFRMHRPLLLRIVEDVASYDRYFKHKPDALGRFGLRPLQKICSAIRMLASGGAADANDEYFRLAESTSLKSLDRFCSAVIAVYSEEYLRSPNEEDMKRILTINEKRGFPGMLGSLDCMHWGWKNCPAAWKGQFQGKEKEATLILEAVVSQDLWFWHSFFGLAGAHNDLNVLAMSPIFTDLYNGVTPKCSYIVNGREYSQSYYLADGIYPDYATIVKTISQPQGLERQHFAKMQEALRKDVERGFGVLQARFAIVAQPARGWNRRKLNRIMQTCIILHNMIVEDERGSPEDFAYESGSTTSVEPARTESVEFSEFLKNCVAVRDATAHHQLKNDLIKHLWTIKGRGCE</sequence>
<keyword evidence="2" id="KW-1185">Reference proteome</keyword>
<name>A0ACC0EAG2_9BASI</name>
<proteinExistence type="predicted"/>
<evidence type="ECO:0000313" key="2">
    <source>
        <dbReference type="Proteomes" id="UP001060170"/>
    </source>
</evidence>
<gene>
    <name evidence="1" type="ORF">MJO28_010038</name>
</gene>
<dbReference type="EMBL" id="CM045873">
    <property type="protein sequence ID" value="KAI7948130.1"/>
    <property type="molecule type" value="Genomic_DNA"/>
</dbReference>
<reference evidence="1 2" key="3">
    <citation type="journal article" date="2022" name="Microbiol. Spectr.">
        <title>Folding features and dynamics of 3D genome architecture in plant fungal pathogens.</title>
        <authorList>
            <person name="Xia C."/>
        </authorList>
    </citation>
    <scope>NUCLEOTIDE SEQUENCE [LARGE SCALE GENOMIC DNA]</scope>
    <source>
        <strain evidence="1 2">93-210</strain>
    </source>
</reference>
<dbReference type="Proteomes" id="UP001060170">
    <property type="component" value="Chromosome 9"/>
</dbReference>
<protein>
    <submittedName>
        <fullName evidence="1">Uncharacterized protein</fullName>
    </submittedName>
</protein>
<organism evidence="1 2">
    <name type="scientific">Puccinia striiformis f. sp. tritici</name>
    <dbReference type="NCBI Taxonomy" id="168172"/>
    <lineage>
        <taxon>Eukaryota</taxon>
        <taxon>Fungi</taxon>
        <taxon>Dikarya</taxon>
        <taxon>Basidiomycota</taxon>
        <taxon>Pucciniomycotina</taxon>
        <taxon>Pucciniomycetes</taxon>
        <taxon>Pucciniales</taxon>
        <taxon>Pucciniaceae</taxon>
        <taxon>Puccinia</taxon>
    </lineage>
</organism>
<comment type="caution">
    <text evidence="1">The sequence shown here is derived from an EMBL/GenBank/DDBJ whole genome shotgun (WGS) entry which is preliminary data.</text>
</comment>
<accession>A0ACC0EAG2</accession>